<evidence type="ECO:0000313" key="2">
    <source>
        <dbReference type="EMBL" id="GHP00539.1"/>
    </source>
</evidence>
<gene>
    <name evidence="2" type="ORF">KSF_105860</name>
</gene>
<sequence>MRRKSPWRPRRTQPKQRKPLQKRKQRRPSQRQKQWLQEKKQWSKKRSLLKLLSGPVQRKRQQTILWWQQLL</sequence>
<evidence type="ECO:0000256" key="1">
    <source>
        <dbReference type="SAM" id="MobiDB-lite"/>
    </source>
</evidence>
<proteinExistence type="predicted"/>
<feature type="region of interest" description="Disordered" evidence="1">
    <location>
        <begin position="1"/>
        <end position="42"/>
    </location>
</feature>
<name>A0A8J3N9A2_9CHLR</name>
<protein>
    <submittedName>
        <fullName evidence="2">Uncharacterized protein</fullName>
    </submittedName>
</protein>
<dbReference type="Proteomes" id="UP000597444">
    <property type="component" value="Unassembled WGS sequence"/>
</dbReference>
<evidence type="ECO:0000313" key="3">
    <source>
        <dbReference type="Proteomes" id="UP000597444"/>
    </source>
</evidence>
<reference evidence="2" key="1">
    <citation type="submission" date="2020-10" db="EMBL/GenBank/DDBJ databases">
        <title>Taxonomic study of unclassified bacteria belonging to the class Ktedonobacteria.</title>
        <authorList>
            <person name="Yabe S."/>
            <person name="Wang C.M."/>
            <person name="Zheng Y."/>
            <person name="Sakai Y."/>
            <person name="Cavaletti L."/>
            <person name="Monciardini P."/>
            <person name="Donadio S."/>
        </authorList>
    </citation>
    <scope>NUCLEOTIDE SEQUENCE</scope>
    <source>
        <strain evidence="2">ID150040</strain>
    </source>
</reference>
<dbReference type="EMBL" id="BNJK01000002">
    <property type="protein sequence ID" value="GHP00539.1"/>
    <property type="molecule type" value="Genomic_DNA"/>
</dbReference>
<dbReference type="AlphaFoldDB" id="A0A8J3N9A2"/>
<comment type="caution">
    <text evidence="2">The sequence shown here is derived from an EMBL/GenBank/DDBJ whole genome shotgun (WGS) entry which is preliminary data.</text>
</comment>
<feature type="compositionally biased region" description="Basic residues" evidence="1">
    <location>
        <begin position="1"/>
        <end position="30"/>
    </location>
</feature>
<organism evidence="2 3">
    <name type="scientific">Reticulibacter mediterranei</name>
    <dbReference type="NCBI Taxonomy" id="2778369"/>
    <lineage>
        <taxon>Bacteria</taxon>
        <taxon>Bacillati</taxon>
        <taxon>Chloroflexota</taxon>
        <taxon>Ktedonobacteria</taxon>
        <taxon>Ktedonobacterales</taxon>
        <taxon>Reticulibacteraceae</taxon>
        <taxon>Reticulibacter</taxon>
    </lineage>
</organism>
<keyword evidence="3" id="KW-1185">Reference proteome</keyword>
<accession>A0A8J3N9A2</accession>